<evidence type="ECO:0000313" key="10">
    <source>
        <dbReference type="Proteomes" id="UP000289340"/>
    </source>
</evidence>
<evidence type="ECO:0000256" key="4">
    <source>
        <dbReference type="ARBA" id="ARBA00022989"/>
    </source>
</evidence>
<feature type="compositionally biased region" description="Low complexity" evidence="7">
    <location>
        <begin position="73"/>
        <end position="89"/>
    </location>
</feature>
<feature type="transmembrane region" description="Helical" evidence="8">
    <location>
        <begin position="179"/>
        <end position="199"/>
    </location>
</feature>
<comment type="subcellular location">
    <subcellularLocation>
        <location evidence="1">Endoplasmic reticulum membrane</location>
        <topology evidence="1">Multi-pass membrane protein</topology>
    </subcellularLocation>
</comment>
<evidence type="ECO:0000256" key="8">
    <source>
        <dbReference type="SAM" id="Phobius"/>
    </source>
</evidence>
<gene>
    <name evidence="9" type="ORF">D0Y65_012477</name>
</gene>
<dbReference type="GO" id="GO:0006629">
    <property type="term" value="P:lipid metabolic process"/>
    <property type="evidence" value="ECO:0007669"/>
    <property type="project" value="UniProtKB-KW"/>
</dbReference>
<organism evidence="9 10">
    <name type="scientific">Glycine soja</name>
    <name type="common">Wild soybean</name>
    <dbReference type="NCBI Taxonomy" id="3848"/>
    <lineage>
        <taxon>Eukaryota</taxon>
        <taxon>Viridiplantae</taxon>
        <taxon>Streptophyta</taxon>
        <taxon>Embryophyta</taxon>
        <taxon>Tracheophyta</taxon>
        <taxon>Spermatophyta</taxon>
        <taxon>Magnoliopsida</taxon>
        <taxon>eudicotyledons</taxon>
        <taxon>Gunneridae</taxon>
        <taxon>Pentapetalae</taxon>
        <taxon>rosids</taxon>
        <taxon>fabids</taxon>
        <taxon>Fabales</taxon>
        <taxon>Fabaceae</taxon>
        <taxon>Papilionoideae</taxon>
        <taxon>50 kb inversion clade</taxon>
        <taxon>NPAAA clade</taxon>
        <taxon>indigoferoid/millettioid clade</taxon>
        <taxon>Phaseoleae</taxon>
        <taxon>Glycine</taxon>
        <taxon>Glycine subgen. Soja</taxon>
    </lineage>
</organism>
<reference evidence="9 10" key="1">
    <citation type="submission" date="2018-09" db="EMBL/GenBank/DDBJ databases">
        <title>A high-quality reference genome of wild soybean provides a powerful tool to mine soybean genomes.</title>
        <authorList>
            <person name="Xie M."/>
            <person name="Chung C.Y.L."/>
            <person name="Li M.-W."/>
            <person name="Wong F.-L."/>
            <person name="Chan T.-F."/>
            <person name="Lam H.-M."/>
        </authorList>
    </citation>
    <scope>NUCLEOTIDE SEQUENCE [LARGE SCALE GENOMIC DNA]</scope>
    <source>
        <strain evidence="10">cv. W05</strain>
        <tissue evidence="9">Hypocotyl of etiolated seedlings</tissue>
    </source>
</reference>
<accession>A0A445KP81</accession>
<dbReference type="AlphaFoldDB" id="A0A445KP81"/>
<comment type="caution">
    <text evidence="9">The sequence shown here is derived from an EMBL/GenBank/DDBJ whole genome shotgun (WGS) entry which is preliminary data.</text>
</comment>
<keyword evidence="2 8" id="KW-0812">Transmembrane</keyword>
<dbReference type="EMBL" id="QZWG01000005">
    <property type="protein sequence ID" value="RZC12730.1"/>
    <property type="molecule type" value="Genomic_DNA"/>
</dbReference>
<sequence>MESSFSGPNNQNDDVFLDALPHCPFHHCSGAADKSPESSSSSSILSDPNPPSPPPATTIRRRSTRRNSPVRETTNTGSSHNSTTGNVTNLRSDRNLGTSNGNENFPEKCDSNREKVRPFQSPSVGTEEGNEESTLTTAENEDGVTDSADSAVEFSNSPLNSLDYVTGLVIRSIVFQINIFVVLMKFPVWFMLHVFLFFVDPFGTISKGKGLLVVILGKFWCFVFRCIDPSAQGWFKEHKSLWNVAFRCGWGFLRSMYICCILFGLLVSSLVVSGFLVRWLVEEPFQMRQVLNFDYTKQSPVAFVPVMSCDGVGGAHDSEKGIAVREWMGRRVIPANQKVQVTVSLVVPESEYNTNLGIFQIRVDFLSSDGKTIWSSNQPCMLKFTSEPIRLITTFLKIVPLVTGYISETQTLNVKMRGFVEGDVPTSCLKVTLEQRAEYSPGAGIPQMYDSSVVIESELPLFKRIIWHGKICIFLWITMMAFMMELLLVLVCCLPIIIPRTRQSSGAARVTGTQNNLQAPN</sequence>
<keyword evidence="6 8" id="KW-0472">Membrane</keyword>
<feature type="region of interest" description="Disordered" evidence="7">
    <location>
        <begin position="1"/>
        <end position="147"/>
    </location>
</feature>
<proteinExistence type="predicted"/>
<evidence type="ECO:0000256" key="2">
    <source>
        <dbReference type="ARBA" id="ARBA00022692"/>
    </source>
</evidence>
<evidence type="ECO:0000256" key="6">
    <source>
        <dbReference type="ARBA" id="ARBA00023136"/>
    </source>
</evidence>
<keyword evidence="10" id="KW-1185">Reference proteome</keyword>
<name>A0A445KP81_GLYSO</name>
<evidence type="ECO:0000256" key="3">
    <source>
        <dbReference type="ARBA" id="ARBA00022824"/>
    </source>
</evidence>
<dbReference type="CDD" id="cd23995">
    <property type="entry name" value="Seipin_BSCL2_like"/>
    <property type="match status" value="1"/>
</dbReference>
<dbReference type="Gramene" id="XM_028377093.1">
    <property type="protein sequence ID" value="XP_028232894.1"/>
    <property type="gene ID" value="LOC114412971"/>
</dbReference>
<dbReference type="InterPro" id="IPR009617">
    <property type="entry name" value="Seipin"/>
</dbReference>
<protein>
    <submittedName>
        <fullName evidence="9">Seipin-2</fullName>
    </submittedName>
</protein>
<dbReference type="PANTHER" id="PTHR21212">
    <property type="entry name" value="BERNARDINELLI-SEIP CONGENITAL LIPODYSTROPHY 2 HOMOLOG BSCL2 PROTEIN"/>
    <property type="match status" value="1"/>
</dbReference>
<dbReference type="Pfam" id="PF06775">
    <property type="entry name" value="Seipin"/>
    <property type="match status" value="1"/>
</dbReference>
<feature type="transmembrane region" description="Helical" evidence="8">
    <location>
        <begin position="473"/>
        <end position="498"/>
    </location>
</feature>
<feature type="compositionally biased region" description="Basic and acidic residues" evidence="7">
    <location>
        <begin position="105"/>
        <end position="117"/>
    </location>
</feature>
<keyword evidence="3" id="KW-0256">Endoplasmic reticulum</keyword>
<evidence type="ECO:0000256" key="7">
    <source>
        <dbReference type="SAM" id="MobiDB-lite"/>
    </source>
</evidence>
<dbReference type="GO" id="GO:0005789">
    <property type="term" value="C:endoplasmic reticulum membrane"/>
    <property type="evidence" value="ECO:0007669"/>
    <property type="project" value="UniProtKB-SubCell"/>
</dbReference>
<feature type="compositionally biased region" description="Polar residues" evidence="7">
    <location>
        <begin position="1"/>
        <end position="13"/>
    </location>
</feature>
<feature type="compositionally biased region" description="Low complexity" evidence="7">
    <location>
        <begin position="37"/>
        <end position="47"/>
    </location>
</feature>
<dbReference type="GO" id="GO:0140042">
    <property type="term" value="P:lipid droplet formation"/>
    <property type="evidence" value="ECO:0007669"/>
    <property type="project" value="UniProtKB-ARBA"/>
</dbReference>
<evidence type="ECO:0000256" key="5">
    <source>
        <dbReference type="ARBA" id="ARBA00023098"/>
    </source>
</evidence>
<evidence type="ECO:0000313" key="9">
    <source>
        <dbReference type="EMBL" id="RZC12730.1"/>
    </source>
</evidence>
<keyword evidence="4 8" id="KW-1133">Transmembrane helix</keyword>
<dbReference type="PANTHER" id="PTHR21212:SF4">
    <property type="entry name" value="PROTEIN (SEIPIN), PUTATIVE-RELATED"/>
    <property type="match status" value="1"/>
</dbReference>
<feature type="transmembrane region" description="Helical" evidence="8">
    <location>
        <begin position="255"/>
        <end position="281"/>
    </location>
</feature>
<keyword evidence="5" id="KW-0443">Lipid metabolism</keyword>
<dbReference type="Proteomes" id="UP000289340">
    <property type="component" value="Chromosome 5"/>
</dbReference>
<evidence type="ECO:0000256" key="1">
    <source>
        <dbReference type="ARBA" id="ARBA00004477"/>
    </source>
</evidence>